<organism evidence="1 2">
    <name type="scientific">Clytia hemisphaerica</name>
    <dbReference type="NCBI Taxonomy" id="252671"/>
    <lineage>
        <taxon>Eukaryota</taxon>
        <taxon>Metazoa</taxon>
        <taxon>Cnidaria</taxon>
        <taxon>Hydrozoa</taxon>
        <taxon>Hydroidolina</taxon>
        <taxon>Leptothecata</taxon>
        <taxon>Obeliida</taxon>
        <taxon>Clytiidae</taxon>
        <taxon>Clytia</taxon>
    </lineage>
</organism>
<proteinExistence type="predicted"/>
<reference evidence="1" key="1">
    <citation type="submission" date="2021-01" db="UniProtKB">
        <authorList>
            <consortium name="EnsemblMetazoa"/>
        </authorList>
    </citation>
    <scope>IDENTIFICATION</scope>
</reference>
<dbReference type="OrthoDB" id="5946158at2759"/>
<evidence type="ECO:0000313" key="1">
    <source>
        <dbReference type="EnsemblMetazoa" id="CLYHEMP012257.1"/>
    </source>
</evidence>
<sequence length="142" mass="16029">EIPSEPLANEYNDTQLNEFLELSAINSYEASLTCPGTNPIRYNGEIWSHPTDFCIFYKCNKEAKVETSWDCYTCKDAKTGQQHRKKSKWIDSQDICLENECTGGFSSIKSRTITYVDPPLTKDDCGGLEPVKLPNECCPRCG</sequence>
<dbReference type="EnsemblMetazoa" id="CLYHEMT012257.1">
    <property type="protein sequence ID" value="CLYHEMP012257.1"/>
    <property type="gene ID" value="CLYHEMG012257"/>
</dbReference>
<name>A0A7M5WT01_9CNID</name>
<accession>A0A7M5WT01</accession>
<evidence type="ECO:0000313" key="2">
    <source>
        <dbReference type="Proteomes" id="UP000594262"/>
    </source>
</evidence>
<keyword evidence="2" id="KW-1185">Reference proteome</keyword>
<protein>
    <submittedName>
        <fullName evidence="1">Uncharacterized protein</fullName>
    </submittedName>
</protein>
<dbReference type="AlphaFoldDB" id="A0A7M5WT01"/>
<dbReference type="Proteomes" id="UP000594262">
    <property type="component" value="Unplaced"/>
</dbReference>